<organism evidence="1 2">
    <name type="scientific">Caldanaerobacter subterraneus</name>
    <dbReference type="NCBI Taxonomy" id="911092"/>
    <lineage>
        <taxon>Bacteria</taxon>
        <taxon>Bacillati</taxon>
        <taxon>Bacillota</taxon>
        <taxon>Clostridia</taxon>
        <taxon>Thermoanaerobacterales</taxon>
        <taxon>Thermoanaerobacteraceae</taxon>
        <taxon>Caldanaerobacter</taxon>
    </lineage>
</organism>
<dbReference type="PANTHER" id="PTHR12993">
    <property type="entry name" value="N-ACETYLGLUCOSAMINYL-PHOSPHATIDYLINOSITOL DE-N-ACETYLASE-RELATED"/>
    <property type="match status" value="1"/>
</dbReference>
<sequence length="450" mass="52127">MSKKVRHVAVFLLIILAIFGSIEISSYNYERKSAVKKLYPVPSMYQRVLIIAPHPDDETLAAGGLIQDTLKYGGEVKVVVMTNGDSFKRAVIENYNTIKPTPHDFLRLGYERQRETISVLKYLGVKEENIIFLGYPDKGLVLLWWKNFERTLESAGTKKTHSPYINSYSKGTEHKGENVLKDLKSIIKEYNPTLVVYPHPNELHPDHWATNSFVKYTLYTLKKDQIPQFLYIVHRTDWPLPLGKHPHLNLNPPKPLLKTGTEWHLYPLSEEEVEKKGKAITMYKTQMKVMKDFLLAFDRKTELYGFYRNGTLRKYNKNLNFEEYKIILDPERDNLRDYENGSVDITAVYGYVKTNILTTAIKCRNNAKKEYEYNLNAILFKDHSEIGRINVRFKNGKISSSEGKGYIKNGIVYISIPVDKDFDAIYLSTFTTSGKSLIDKTAWRLLEKEK</sequence>
<proteinExistence type="predicted"/>
<gene>
    <name evidence="1" type="ORF">DEA61_08635</name>
</gene>
<dbReference type="PANTHER" id="PTHR12993:SF29">
    <property type="entry name" value="BLR3841 PROTEIN"/>
    <property type="match status" value="1"/>
</dbReference>
<accession>A0A101E513</accession>
<dbReference type="RefSeq" id="WP_009611143.1">
    <property type="nucleotide sequence ID" value="NZ_DOLB01000129.1"/>
</dbReference>
<evidence type="ECO:0000313" key="2">
    <source>
        <dbReference type="Proteomes" id="UP000264445"/>
    </source>
</evidence>
<dbReference type="AlphaFoldDB" id="A0A101E513"/>
<dbReference type="Gene3D" id="3.40.50.10320">
    <property type="entry name" value="LmbE-like"/>
    <property type="match status" value="1"/>
</dbReference>
<dbReference type="InterPro" id="IPR003737">
    <property type="entry name" value="GlcNAc_PI_deacetylase-related"/>
</dbReference>
<protein>
    <submittedName>
        <fullName evidence="1">PIG-L family deacetylase</fullName>
    </submittedName>
</protein>
<dbReference type="Proteomes" id="UP000264445">
    <property type="component" value="Unassembled WGS sequence"/>
</dbReference>
<comment type="caution">
    <text evidence="1">The sequence shown here is derived from an EMBL/GenBank/DDBJ whole genome shotgun (WGS) entry which is preliminary data.</text>
</comment>
<evidence type="ECO:0000313" key="1">
    <source>
        <dbReference type="EMBL" id="HBT49864.1"/>
    </source>
</evidence>
<dbReference type="Pfam" id="PF02585">
    <property type="entry name" value="PIG-L"/>
    <property type="match status" value="1"/>
</dbReference>
<dbReference type="InterPro" id="IPR024078">
    <property type="entry name" value="LmbE-like_dom_sf"/>
</dbReference>
<reference evidence="1 2" key="1">
    <citation type="journal article" date="2018" name="Nat. Biotechnol.">
        <title>A standardized bacterial taxonomy based on genome phylogeny substantially revises the tree of life.</title>
        <authorList>
            <person name="Parks D.H."/>
            <person name="Chuvochina M."/>
            <person name="Waite D.W."/>
            <person name="Rinke C."/>
            <person name="Skarshewski A."/>
            <person name="Chaumeil P.A."/>
            <person name="Hugenholtz P."/>
        </authorList>
    </citation>
    <scope>NUCLEOTIDE SEQUENCE [LARGE SCALE GENOMIC DNA]</scope>
    <source>
        <strain evidence="1">UBA12544</strain>
    </source>
</reference>
<name>A0A101E513_9THEO</name>
<dbReference type="SUPFAM" id="SSF102588">
    <property type="entry name" value="LmbE-like"/>
    <property type="match status" value="1"/>
</dbReference>
<dbReference type="GO" id="GO:0016811">
    <property type="term" value="F:hydrolase activity, acting on carbon-nitrogen (but not peptide) bonds, in linear amides"/>
    <property type="evidence" value="ECO:0007669"/>
    <property type="project" value="TreeGrafter"/>
</dbReference>
<dbReference type="EMBL" id="DOLB01000129">
    <property type="protein sequence ID" value="HBT49864.1"/>
    <property type="molecule type" value="Genomic_DNA"/>
</dbReference>